<evidence type="ECO:0000313" key="2">
    <source>
        <dbReference type="EMBL" id="ORX33737.1"/>
    </source>
</evidence>
<evidence type="ECO:0000256" key="1">
    <source>
        <dbReference type="SAM" id="MobiDB-lite"/>
    </source>
</evidence>
<feature type="region of interest" description="Disordered" evidence="1">
    <location>
        <begin position="475"/>
        <end position="494"/>
    </location>
</feature>
<reference evidence="2 3" key="1">
    <citation type="submission" date="2017-03" db="EMBL/GenBank/DDBJ databases">
        <title>Widespread Adenine N6-methylation of Active Genes in Fungi.</title>
        <authorList>
            <consortium name="DOE Joint Genome Institute"/>
            <person name="Mondo S.J."/>
            <person name="Dannebaum R.O."/>
            <person name="Kuo R.C."/>
            <person name="Louie K.B."/>
            <person name="Bewick A.J."/>
            <person name="Labutti K."/>
            <person name="Haridas S."/>
            <person name="Kuo A."/>
            <person name="Salamov A."/>
            <person name="Ahrendt S.R."/>
            <person name="Lau R."/>
            <person name="Bowen B.P."/>
            <person name="Lipzen A."/>
            <person name="Sullivan W."/>
            <person name="Andreopoulos W.B."/>
            <person name="Clum A."/>
            <person name="Lindquist E."/>
            <person name="Daum C."/>
            <person name="Northen T.R."/>
            <person name="Ramamoorthy G."/>
            <person name="Schmitz R.J."/>
            <person name="Gryganskyi A."/>
            <person name="Culley D."/>
            <person name="Magnuson J."/>
            <person name="James T.Y."/>
            <person name="O'Malley M.A."/>
            <person name="Stajich J.E."/>
            <person name="Spatafora J.W."/>
            <person name="Visel A."/>
            <person name="Grigoriev I.V."/>
        </authorList>
    </citation>
    <scope>NUCLEOTIDE SEQUENCE [LARGE SCALE GENOMIC DNA]</scope>
    <source>
        <strain evidence="2 3">NRRL Y-17943</strain>
    </source>
</reference>
<feature type="region of interest" description="Disordered" evidence="1">
    <location>
        <begin position="359"/>
        <end position="405"/>
    </location>
</feature>
<feature type="compositionally biased region" description="Acidic residues" evidence="1">
    <location>
        <begin position="395"/>
        <end position="405"/>
    </location>
</feature>
<dbReference type="CDD" id="cd14686">
    <property type="entry name" value="bZIP"/>
    <property type="match status" value="1"/>
</dbReference>
<dbReference type="Proteomes" id="UP000193218">
    <property type="component" value="Unassembled WGS sequence"/>
</dbReference>
<dbReference type="GeneID" id="33558918"/>
<dbReference type="GO" id="GO:0003700">
    <property type="term" value="F:DNA-binding transcription factor activity"/>
    <property type="evidence" value="ECO:0007669"/>
    <property type="project" value="InterPro"/>
</dbReference>
<dbReference type="Gene3D" id="1.20.5.170">
    <property type="match status" value="1"/>
</dbReference>
<feature type="compositionally biased region" description="Polar residues" evidence="1">
    <location>
        <begin position="165"/>
        <end position="177"/>
    </location>
</feature>
<sequence length="494" mass="53301">MSSSRVSTPHGGLEALVAAATAANQANERSRRKRGGIDTPSANDTVQALATLLQDPLFTQALAGVQSSLNRQPYGSDNPYDPPNLASVNYQPGLTDTPFQQTRSGRISRPPLQPIPFPFLQHLSGQINGGGISANAGLYAQQYVDGFVPQNGVPNLDPQFWSQPQMTLSGPSTQPASLSPDPAAGAEMKDNAHDLPQWPLPPSGPGGRKKMPKDEMLARRRARNKESALMHRRKKQAKLEDIDSKLKEREAAYDILDSHCRALEKQVQELQHIILNAGLSLPTPFHANSSAPPAPISVNEMTAESNELAPINMGIMFNKDTPAGTIQTQAINHASVGSSAMDTTLNPFDMFSFLDMDGEDDAEFIPPTSPRDSEDGGGGNRTGKDKGKRRRHGEDEEDDDDFVDDDVEDEDLFLPIEDVPVPPAAQMESAMRSLGVDSQDDLARLINKMVTAGKEGMTSEMVDKLKVLISLVGPNGTWSTTDQLTPASQNAGQP</sequence>
<feature type="region of interest" description="Disordered" evidence="1">
    <location>
        <begin position="165"/>
        <end position="213"/>
    </location>
</feature>
<dbReference type="InParanoid" id="A0A1Y1U8B1"/>
<feature type="compositionally biased region" description="Polar residues" evidence="1">
    <location>
        <begin position="476"/>
        <end position="494"/>
    </location>
</feature>
<comment type="caution">
    <text evidence="2">The sequence shown here is derived from an EMBL/GenBank/DDBJ whole genome shotgun (WGS) entry which is preliminary data.</text>
</comment>
<evidence type="ECO:0000313" key="3">
    <source>
        <dbReference type="Proteomes" id="UP000193218"/>
    </source>
</evidence>
<dbReference type="RefSeq" id="XP_021868036.1">
    <property type="nucleotide sequence ID" value="XM_022017109.1"/>
</dbReference>
<dbReference type="SUPFAM" id="SSF57959">
    <property type="entry name" value="Leucine zipper domain"/>
    <property type="match status" value="1"/>
</dbReference>
<accession>A0A1Y1U8B1</accession>
<gene>
    <name evidence="2" type="ORF">BD324DRAFT_638412</name>
</gene>
<dbReference type="EMBL" id="NBSH01000017">
    <property type="protein sequence ID" value="ORX33737.1"/>
    <property type="molecule type" value="Genomic_DNA"/>
</dbReference>
<dbReference type="AlphaFoldDB" id="A0A1Y1U8B1"/>
<feature type="region of interest" description="Disordered" evidence="1">
    <location>
        <begin position="21"/>
        <end position="42"/>
    </location>
</feature>
<proteinExistence type="predicted"/>
<dbReference type="OrthoDB" id="2563954at2759"/>
<protein>
    <recommendedName>
        <fullName evidence="4">BZIP domain-containing protein</fullName>
    </recommendedName>
</protein>
<dbReference type="InterPro" id="IPR046347">
    <property type="entry name" value="bZIP_sf"/>
</dbReference>
<dbReference type="STRING" id="4999.A0A1Y1U8B1"/>
<organism evidence="2 3">
    <name type="scientific">Kockovaella imperatae</name>
    <dbReference type="NCBI Taxonomy" id="4999"/>
    <lineage>
        <taxon>Eukaryota</taxon>
        <taxon>Fungi</taxon>
        <taxon>Dikarya</taxon>
        <taxon>Basidiomycota</taxon>
        <taxon>Agaricomycotina</taxon>
        <taxon>Tremellomycetes</taxon>
        <taxon>Tremellales</taxon>
        <taxon>Cuniculitremaceae</taxon>
        <taxon>Kockovaella</taxon>
    </lineage>
</organism>
<evidence type="ECO:0008006" key="4">
    <source>
        <dbReference type="Google" id="ProtNLM"/>
    </source>
</evidence>
<name>A0A1Y1U8B1_9TREE</name>
<keyword evidence="3" id="KW-1185">Reference proteome</keyword>